<evidence type="ECO:0000313" key="1">
    <source>
        <dbReference type="EMBL" id="NUU77576.1"/>
    </source>
</evidence>
<protein>
    <recommendedName>
        <fullName evidence="3">Group-specific protein</fullName>
    </recommendedName>
</protein>
<organism evidence="1 2">
    <name type="scientific">Paenibacillus xylanilyticus</name>
    <dbReference type="NCBI Taxonomy" id="248903"/>
    <lineage>
        <taxon>Bacteria</taxon>
        <taxon>Bacillati</taxon>
        <taxon>Bacillota</taxon>
        <taxon>Bacilli</taxon>
        <taxon>Bacillales</taxon>
        <taxon>Paenibacillaceae</taxon>
        <taxon>Paenibacillus</taxon>
    </lineage>
</organism>
<dbReference type="AlphaFoldDB" id="A0A7Y6EWA3"/>
<keyword evidence="2" id="KW-1185">Reference proteome</keyword>
<dbReference type="RefSeq" id="WP_175397229.1">
    <property type="nucleotide sequence ID" value="NZ_JABMCB010000192.1"/>
</dbReference>
<evidence type="ECO:0008006" key="3">
    <source>
        <dbReference type="Google" id="ProtNLM"/>
    </source>
</evidence>
<evidence type="ECO:0000313" key="2">
    <source>
        <dbReference type="Proteomes" id="UP000526125"/>
    </source>
</evidence>
<dbReference type="EMBL" id="JABMCB010000192">
    <property type="protein sequence ID" value="NUU77576.1"/>
    <property type="molecule type" value="Genomic_DNA"/>
</dbReference>
<sequence>MFDPTVYDNLKVGFENHLYDLDNLDEIIHISNRKDNLEMASMSREFILEFCLRQHTEVKGEVVLRSSLEAIAAEILETPGGQPGCHLELRFSVMTLEPEVLCPAIRSIVQLSWPAQRLVQNIHYVYGESSTLYNVSTNVYFDRSVNEDQMGDIPELCEHLVNVLTQLVQLHN</sequence>
<accession>A0A7Y6EWA3</accession>
<comment type="caution">
    <text evidence="1">The sequence shown here is derived from an EMBL/GenBank/DDBJ whole genome shotgun (WGS) entry which is preliminary data.</text>
</comment>
<name>A0A7Y6EWA3_9BACL</name>
<gene>
    <name evidence="1" type="ORF">HP552_20395</name>
</gene>
<reference evidence="1 2" key="1">
    <citation type="submission" date="2020-05" db="EMBL/GenBank/DDBJ databases">
        <title>Genome Sequencing of Type Strains.</title>
        <authorList>
            <person name="Lemaire J.F."/>
            <person name="Inderbitzin P."/>
            <person name="Gregorio O.A."/>
            <person name="Collins S.B."/>
            <person name="Wespe N."/>
            <person name="Knight-Connoni V."/>
        </authorList>
    </citation>
    <scope>NUCLEOTIDE SEQUENCE [LARGE SCALE GENOMIC DNA]</scope>
    <source>
        <strain evidence="1 2">LMG 21957</strain>
    </source>
</reference>
<dbReference type="Proteomes" id="UP000526125">
    <property type="component" value="Unassembled WGS sequence"/>
</dbReference>
<proteinExistence type="predicted"/>